<organism evidence="3 4">
    <name type="scientific">Chelatococcus sambhunathii</name>
    <dbReference type="NCBI Taxonomy" id="363953"/>
    <lineage>
        <taxon>Bacteria</taxon>
        <taxon>Pseudomonadati</taxon>
        <taxon>Pseudomonadota</taxon>
        <taxon>Alphaproteobacteria</taxon>
        <taxon>Hyphomicrobiales</taxon>
        <taxon>Chelatococcaceae</taxon>
        <taxon>Chelatococcus</taxon>
    </lineage>
</organism>
<dbReference type="RefSeq" id="WP_309390130.1">
    <property type="nucleotide sequence ID" value="NZ_JADBEO010000011.1"/>
</dbReference>
<dbReference type="Gene3D" id="2.130.10.80">
    <property type="entry name" value="Galactose oxidase/kelch, beta-propeller"/>
    <property type="match status" value="1"/>
</dbReference>
<dbReference type="Pfam" id="PF00652">
    <property type="entry name" value="Ricin_B_lectin"/>
    <property type="match status" value="1"/>
</dbReference>
<feature type="domain" description="Ricin B lectin" evidence="2">
    <location>
        <begin position="41"/>
        <end position="177"/>
    </location>
</feature>
<evidence type="ECO:0000256" key="1">
    <source>
        <dbReference type="SAM" id="SignalP"/>
    </source>
</evidence>
<dbReference type="EMBL" id="JADBEO010000011">
    <property type="protein sequence ID" value="MDR4306333.1"/>
    <property type="molecule type" value="Genomic_DNA"/>
</dbReference>
<dbReference type="InterPro" id="IPR035992">
    <property type="entry name" value="Ricin_B-like_lectins"/>
</dbReference>
<dbReference type="CDD" id="cd00161">
    <property type="entry name" value="beta-trefoil_Ricin-like"/>
    <property type="match status" value="1"/>
</dbReference>
<keyword evidence="1" id="KW-0732">Signal</keyword>
<dbReference type="InterPro" id="IPR015202">
    <property type="entry name" value="GO-like_E_set"/>
</dbReference>
<dbReference type="CDD" id="cd02851">
    <property type="entry name" value="E_set_GO_C"/>
    <property type="match status" value="1"/>
</dbReference>
<name>A0ABU1DDY9_9HYPH</name>
<dbReference type="Gene3D" id="2.80.10.50">
    <property type="match status" value="1"/>
</dbReference>
<dbReference type="SUPFAM" id="SSF50965">
    <property type="entry name" value="Galactose oxidase, central domain"/>
    <property type="match status" value="1"/>
</dbReference>
<dbReference type="InterPro" id="IPR014756">
    <property type="entry name" value="Ig_E-set"/>
</dbReference>
<feature type="signal peptide" evidence="1">
    <location>
        <begin position="1"/>
        <end position="23"/>
    </location>
</feature>
<feature type="chain" id="PRO_5046392183" evidence="1">
    <location>
        <begin position="24"/>
        <end position="654"/>
    </location>
</feature>
<dbReference type="SMART" id="SM00458">
    <property type="entry name" value="RICIN"/>
    <property type="match status" value="1"/>
</dbReference>
<dbReference type="SUPFAM" id="SSF50370">
    <property type="entry name" value="Ricin B-like lectins"/>
    <property type="match status" value="1"/>
</dbReference>
<dbReference type="PANTHER" id="PTHR32208">
    <property type="entry name" value="SECRETED PROTEIN-RELATED"/>
    <property type="match status" value="1"/>
</dbReference>
<dbReference type="Proteomes" id="UP001181622">
    <property type="component" value="Unassembled WGS sequence"/>
</dbReference>
<reference evidence="3" key="1">
    <citation type="submission" date="2020-10" db="EMBL/GenBank/DDBJ databases">
        <authorList>
            <person name="Abbas A."/>
            <person name="Razzaq R."/>
            <person name="Waqas M."/>
            <person name="Abbas N."/>
            <person name="Nielsen T.K."/>
            <person name="Hansen L.H."/>
            <person name="Hussain S."/>
            <person name="Shahid M."/>
        </authorList>
    </citation>
    <scope>NUCLEOTIDE SEQUENCE</scope>
    <source>
        <strain evidence="3">S14</strain>
    </source>
</reference>
<dbReference type="InterPro" id="IPR011043">
    <property type="entry name" value="Gal_Oxase/kelch_b-propeller"/>
</dbReference>
<dbReference type="InterPro" id="IPR013783">
    <property type="entry name" value="Ig-like_fold"/>
</dbReference>
<dbReference type="InterPro" id="IPR037293">
    <property type="entry name" value="Gal_Oxidase_central_sf"/>
</dbReference>
<accession>A0ABU1DDY9</accession>
<dbReference type="Gene3D" id="2.60.40.10">
    <property type="entry name" value="Immunoglobulins"/>
    <property type="match status" value="1"/>
</dbReference>
<evidence type="ECO:0000313" key="3">
    <source>
        <dbReference type="EMBL" id="MDR4306333.1"/>
    </source>
</evidence>
<dbReference type="PROSITE" id="PS50231">
    <property type="entry name" value="RICIN_B_LECTIN"/>
    <property type="match status" value="1"/>
</dbReference>
<dbReference type="InterPro" id="IPR006652">
    <property type="entry name" value="Kelch_1"/>
</dbReference>
<comment type="caution">
    <text evidence="3">The sequence shown here is derived from an EMBL/GenBank/DDBJ whole genome shotgun (WGS) entry which is preliminary data.</text>
</comment>
<sequence length="654" mass="68549">MLDPRAFATALAVFCWLASGAAAAEFAPAAAVAQSPDAPGDQGMLLVGRYAGKCVAPAGESAAAGARLVQTTCFDRPAMSWSVVAATGGSRLVNRASGLCAVVVGGSSADEAEVAQVPCAQSGASGLWTMRASDDWVVFASVQSGKCLGVKDAGIEEAGPLVQWTCVDEPSQQWTMSGPGAPSSWGPKIAMPIVPVAASTLRNGKVLTWSSWSRFQFAPDLGKTFTSIFDPETGTATEKLVTNTGHDMFCPGTSLLADGRILVTGGESASKASIYDPKTNKWFATGELNVPRGYNGDTALSTGEALTIGGSWSGGLGGKIGEVWNPATGTWRKLKNVSGDALAADDPLGDSLGDQHMWLFGADDGWAFHAGPSAEMHWVDTAGKGRIVEAGKRGDDTYSQNGNVVMYEAGKLLKVGGAPSYQVAMATSSAYTIDFSRGPWKPVKVAKQKPMAFPRAFANSVVLPNGEVVVVGGQSFPITFTDSHAAMLAEIWSPKTKSFTRLAALSTPRNYHSVAVLLTDGRVLAGGGGLCGDDCDANHPDVEILTPPYLLNADGSYAARPTIVKAPKKATWGETIEVRAEGYASTFALIRLNAATHSLNNDQRRMSVKVLSADGPSFRLKMPKDRGMLLPGDWMLFAMTDKGTPSVAKIIRVQ</sequence>
<evidence type="ECO:0000259" key="2">
    <source>
        <dbReference type="SMART" id="SM00458"/>
    </source>
</evidence>
<dbReference type="InterPro" id="IPR000772">
    <property type="entry name" value="Ricin_B_lectin"/>
</dbReference>
<proteinExistence type="predicted"/>
<protein>
    <submittedName>
        <fullName evidence="3">DUF1929 domain-containing protein</fullName>
    </submittedName>
</protein>
<dbReference type="PANTHER" id="PTHR32208:SF56">
    <property type="entry name" value="GALACTOSE OXIDASE-RELATED"/>
    <property type="match status" value="1"/>
</dbReference>
<dbReference type="SMART" id="SM00612">
    <property type="entry name" value="Kelch"/>
    <property type="match status" value="2"/>
</dbReference>
<keyword evidence="4" id="KW-1185">Reference proteome</keyword>
<gene>
    <name evidence="3" type="ORF">IHQ68_06845</name>
</gene>
<evidence type="ECO:0000313" key="4">
    <source>
        <dbReference type="Proteomes" id="UP001181622"/>
    </source>
</evidence>
<dbReference type="Pfam" id="PF09118">
    <property type="entry name" value="GO-like_E_set"/>
    <property type="match status" value="1"/>
</dbReference>
<dbReference type="SUPFAM" id="SSF81296">
    <property type="entry name" value="E set domains"/>
    <property type="match status" value="1"/>
</dbReference>